<dbReference type="InterPro" id="IPR054495">
    <property type="entry name" value="DUF488-N3a"/>
</dbReference>
<gene>
    <name evidence="2" type="ORF">KBB96_01230</name>
</gene>
<keyword evidence="3" id="KW-1185">Reference proteome</keyword>
<dbReference type="EMBL" id="CP073100">
    <property type="protein sequence ID" value="QUE51529.1"/>
    <property type="molecule type" value="Genomic_DNA"/>
</dbReference>
<proteinExistence type="predicted"/>
<dbReference type="Pfam" id="PF22751">
    <property type="entry name" value="DUF488-N3a"/>
    <property type="match status" value="1"/>
</dbReference>
<dbReference type="RefSeq" id="WP_211631668.1">
    <property type="nucleotide sequence ID" value="NZ_CP073100.1"/>
</dbReference>
<dbReference type="AlphaFoldDB" id="A0A975G8X6"/>
<feature type="domain" description="DUF488" evidence="1">
    <location>
        <begin position="6"/>
        <end position="120"/>
    </location>
</feature>
<dbReference type="Proteomes" id="UP000676169">
    <property type="component" value="Chromosome"/>
</dbReference>
<reference evidence="2" key="1">
    <citation type="submission" date="2021-04" db="EMBL/GenBank/DDBJ databases">
        <title>Luteolibacter sp. 32A isolated from the skin of an Anderson's salamander (Ambystoma andersonii).</title>
        <authorList>
            <person name="Spergser J."/>
            <person name="Busse H.-J."/>
        </authorList>
    </citation>
    <scope>NUCLEOTIDE SEQUENCE</scope>
    <source>
        <strain evidence="2">32A</strain>
    </source>
</reference>
<evidence type="ECO:0000313" key="3">
    <source>
        <dbReference type="Proteomes" id="UP000676169"/>
    </source>
</evidence>
<dbReference type="KEGG" id="lamb:KBB96_01230"/>
<organism evidence="2 3">
    <name type="scientific">Luteolibacter ambystomatis</name>
    <dbReference type="NCBI Taxonomy" id="2824561"/>
    <lineage>
        <taxon>Bacteria</taxon>
        <taxon>Pseudomonadati</taxon>
        <taxon>Verrucomicrobiota</taxon>
        <taxon>Verrucomicrobiia</taxon>
        <taxon>Verrucomicrobiales</taxon>
        <taxon>Verrucomicrobiaceae</taxon>
        <taxon>Luteolibacter</taxon>
    </lineage>
</organism>
<evidence type="ECO:0000259" key="1">
    <source>
        <dbReference type="Pfam" id="PF22751"/>
    </source>
</evidence>
<name>A0A975G8X6_9BACT</name>
<protein>
    <submittedName>
        <fullName evidence="2">DUF488 family protein</fullName>
    </submittedName>
</protein>
<sequence>MAHTISTYRYGEAIGLPGISLGVTRQPPRGIRREDYWKKGYCDVWLPVLAPSKELVKAYLGGGMTFATFSRRYRAEMKKGDARHVIDLVVAMAGKGPVHLGCFCEDESRCHRAVLQKLVMDAMRDLPKKSSVFKGYASPPCSMPEIAD</sequence>
<evidence type="ECO:0000313" key="2">
    <source>
        <dbReference type="EMBL" id="QUE51529.1"/>
    </source>
</evidence>
<accession>A0A975G8X6</accession>